<proteinExistence type="predicted"/>
<dbReference type="Gene3D" id="3.40.50.1820">
    <property type="entry name" value="alpha/beta hydrolase"/>
    <property type="match status" value="1"/>
</dbReference>
<evidence type="ECO:0000313" key="3">
    <source>
        <dbReference type="Proteomes" id="UP000016648"/>
    </source>
</evidence>
<evidence type="ECO:0000256" key="1">
    <source>
        <dbReference type="SAM" id="SignalP"/>
    </source>
</evidence>
<reference evidence="2 3" key="1">
    <citation type="submission" date="2013-08" db="EMBL/GenBank/DDBJ databases">
        <authorList>
            <person name="Durkin A.S."/>
            <person name="Haft D.R."/>
            <person name="McCorrison J."/>
            <person name="Torralba M."/>
            <person name="Gillis M."/>
            <person name="Haft D.H."/>
            <person name="Methe B."/>
            <person name="Sutton G."/>
            <person name="Nelson K.E."/>
        </authorList>
    </citation>
    <scope>NUCLEOTIDE SEQUENCE [LARGE SCALE GENOMIC DNA]</scope>
    <source>
        <strain evidence="2 3">F0067</strain>
    </source>
</reference>
<dbReference type="EMBL" id="AWEY01000027">
    <property type="protein sequence ID" value="ERK39162.1"/>
    <property type="molecule type" value="Genomic_DNA"/>
</dbReference>
<dbReference type="InterPro" id="IPR029058">
    <property type="entry name" value="AB_hydrolase_fold"/>
</dbReference>
<dbReference type="PANTHER" id="PTHR48098:SF1">
    <property type="entry name" value="DIACYLGLYCEROL ACYLTRANSFERASE_MYCOLYLTRANSFERASE AG85A"/>
    <property type="match status" value="1"/>
</dbReference>
<accession>U2QK20</accession>
<dbReference type="InterPro" id="IPR000801">
    <property type="entry name" value="Esterase-like"/>
</dbReference>
<feature type="signal peptide" evidence="1">
    <location>
        <begin position="1"/>
        <end position="22"/>
    </location>
</feature>
<keyword evidence="3" id="KW-1185">Reference proteome</keyword>
<feature type="chain" id="PRO_5004633455" evidence="1">
    <location>
        <begin position="23"/>
        <end position="542"/>
    </location>
</feature>
<dbReference type="RefSeq" id="WP_021589822.1">
    <property type="nucleotide sequence ID" value="NZ_AWEY01000027.1"/>
</dbReference>
<sequence>MKTIKYLFALCVLLCTAGCTESAVSDLEGRFSEVGQCAFTKAAVAPTDKLRKGVKALNITLSGADNQAMTLRLGSKEWVLSGGSFTPVVEVSSANTYSGTVNGVAIAGGDLDVNQVDSVYFLNGLVKTADGKSYHVSYQGTLPFVVGQDDPEASGCMMSVQTQPVTVMDMTTYQQTVIPGITKYVVTFSDPEGKPAGLFELVAKEKLKPSELVGTYKIQGSPAAAGLCGNGYVVPQYNVAGGSYIADAKGNKQYLAAGDVTLAVAKAVEGRTLYSISSKNTKVLDATGAEIQTPVPFNISYAELLEAKGTLLRDLKIKSTYCNREMKYSIYLPEGYTADKKYPVLYMLHGYGDDNNAWLDKGNLAALTTKAVDDGTVGKMIVVMPDALQSFYSNGVQEAMKYEDYFFQELMPAVEKAYSVKTDRNSRAVGGLSMGGFGTLLYAFKHHELFCCAYAMSPATGNGKTNLTDEMKNLKTNDYPDITIEVGTEDATVYAMAAPFGKGMQTMGLSNYTYIERAGMHDWNFWKECYPKFMKRLGNYFK</sequence>
<name>U2QK20_9BACT</name>
<dbReference type="SUPFAM" id="SSF53474">
    <property type="entry name" value="alpha/beta-Hydrolases"/>
    <property type="match status" value="1"/>
</dbReference>
<dbReference type="Proteomes" id="UP000016648">
    <property type="component" value="Unassembled WGS sequence"/>
</dbReference>
<gene>
    <name evidence="2" type="ORF">HMPREF9135_2398</name>
</gene>
<dbReference type="InterPro" id="IPR050583">
    <property type="entry name" value="Mycobacterial_A85_antigen"/>
</dbReference>
<protein>
    <submittedName>
        <fullName evidence="2">Putative esterase</fullName>
    </submittedName>
</protein>
<dbReference type="PATRIC" id="fig|1115809.3.peg.1498"/>
<evidence type="ECO:0000313" key="2">
    <source>
        <dbReference type="EMBL" id="ERK39162.1"/>
    </source>
</evidence>
<dbReference type="AlphaFoldDB" id="U2QK20"/>
<comment type="caution">
    <text evidence="2">The sequence shown here is derived from an EMBL/GenBank/DDBJ whole genome shotgun (WGS) entry which is preliminary data.</text>
</comment>
<organism evidence="2 3">
    <name type="scientific">Segatella baroniae F0067</name>
    <dbReference type="NCBI Taxonomy" id="1115809"/>
    <lineage>
        <taxon>Bacteria</taxon>
        <taxon>Pseudomonadati</taxon>
        <taxon>Bacteroidota</taxon>
        <taxon>Bacteroidia</taxon>
        <taxon>Bacteroidales</taxon>
        <taxon>Prevotellaceae</taxon>
        <taxon>Segatella</taxon>
    </lineage>
</organism>
<keyword evidence="1" id="KW-0732">Signal</keyword>
<dbReference type="Pfam" id="PF00756">
    <property type="entry name" value="Esterase"/>
    <property type="match status" value="1"/>
</dbReference>
<dbReference type="PANTHER" id="PTHR48098">
    <property type="entry name" value="ENTEROCHELIN ESTERASE-RELATED"/>
    <property type="match status" value="1"/>
</dbReference>